<reference evidence="3 4" key="1">
    <citation type="submission" date="2024-01" db="EMBL/GenBank/DDBJ databases">
        <title>A draft genome for a cacao thread blight-causing isolate of Paramarasmius palmivorus.</title>
        <authorList>
            <person name="Baruah I.K."/>
            <person name="Bukari Y."/>
            <person name="Amoako-Attah I."/>
            <person name="Meinhardt L.W."/>
            <person name="Bailey B.A."/>
            <person name="Cohen S.P."/>
        </authorList>
    </citation>
    <scope>NUCLEOTIDE SEQUENCE [LARGE SCALE GENOMIC DNA]</scope>
    <source>
        <strain evidence="3 4">GH-12</strain>
    </source>
</reference>
<keyword evidence="1" id="KW-0175">Coiled coil</keyword>
<comment type="caution">
    <text evidence="3">The sequence shown here is derived from an EMBL/GenBank/DDBJ whole genome shotgun (WGS) entry which is preliminary data.</text>
</comment>
<protein>
    <submittedName>
        <fullName evidence="3">Uncharacterized protein</fullName>
    </submittedName>
</protein>
<evidence type="ECO:0000313" key="3">
    <source>
        <dbReference type="EMBL" id="KAK7050886.1"/>
    </source>
</evidence>
<keyword evidence="4" id="KW-1185">Reference proteome</keyword>
<accession>A0AAW0DED7</accession>
<proteinExistence type="predicted"/>
<name>A0AAW0DED7_9AGAR</name>
<organism evidence="3 4">
    <name type="scientific">Paramarasmius palmivorus</name>
    <dbReference type="NCBI Taxonomy" id="297713"/>
    <lineage>
        <taxon>Eukaryota</taxon>
        <taxon>Fungi</taxon>
        <taxon>Dikarya</taxon>
        <taxon>Basidiomycota</taxon>
        <taxon>Agaricomycotina</taxon>
        <taxon>Agaricomycetes</taxon>
        <taxon>Agaricomycetidae</taxon>
        <taxon>Agaricales</taxon>
        <taxon>Marasmiineae</taxon>
        <taxon>Marasmiaceae</taxon>
        <taxon>Paramarasmius</taxon>
    </lineage>
</organism>
<gene>
    <name evidence="3" type="ORF">VNI00_004998</name>
</gene>
<evidence type="ECO:0000256" key="1">
    <source>
        <dbReference type="SAM" id="Coils"/>
    </source>
</evidence>
<evidence type="ECO:0000256" key="2">
    <source>
        <dbReference type="SAM" id="MobiDB-lite"/>
    </source>
</evidence>
<sequence>MPSVEPTPSSEKSLYFDAPIANFTMQDQDQPIPKPDGSEPVADLTREPTVAGGATAPLVNGANGDKKASINGVNGVDDIADEAGSGGEEKYTAHPNGSEGWLPATDVPPDAETSRGDSKVPVNGSTFVNGAGTTGPGATAIPDESFQQRVTAADGALTAKQKSKISKQEVKEGKRLSKIIKQEGKVEKQALEVAINELAELQKIQNVKLNVILLIPKAVQAFQKAETAYLAARTKFETAQALMLAEQDTLDIARNAAVEATTKMQEKSQEVDSLRQTFGVDERERAVKISELTASKSKSRWR</sequence>
<feature type="region of interest" description="Disordered" evidence="2">
    <location>
        <begin position="24"/>
        <end position="144"/>
    </location>
</feature>
<evidence type="ECO:0000313" key="4">
    <source>
        <dbReference type="Proteomes" id="UP001383192"/>
    </source>
</evidence>
<feature type="coiled-coil region" evidence="1">
    <location>
        <begin position="250"/>
        <end position="277"/>
    </location>
</feature>
<dbReference type="AlphaFoldDB" id="A0AAW0DED7"/>
<dbReference type="EMBL" id="JAYKXP010000014">
    <property type="protein sequence ID" value="KAK7050886.1"/>
    <property type="molecule type" value="Genomic_DNA"/>
</dbReference>
<dbReference type="Proteomes" id="UP001383192">
    <property type="component" value="Unassembled WGS sequence"/>
</dbReference>